<evidence type="ECO:0000313" key="9">
    <source>
        <dbReference type="Proteomes" id="UP000823877"/>
    </source>
</evidence>
<dbReference type="Gene3D" id="3.90.1150.10">
    <property type="entry name" value="Aspartate Aminotransferase, domain 1"/>
    <property type="match status" value="1"/>
</dbReference>
<feature type="domain" description="Aminotransferase class I/classII large" evidence="7">
    <location>
        <begin position="30"/>
        <end position="380"/>
    </location>
</feature>
<keyword evidence="4 8" id="KW-0032">Aminotransferase</keyword>
<dbReference type="InterPro" id="IPR015424">
    <property type="entry name" value="PyrdxlP-dep_Trfase"/>
</dbReference>
<dbReference type="PANTHER" id="PTHR42790">
    <property type="entry name" value="AMINOTRANSFERASE"/>
    <property type="match status" value="1"/>
</dbReference>
<dbReference type="Gene3D" id="3.40.640.10">
    <property type="entry name" value="Type I PLP-dependent aspartate aminotransferase-like (Major domain)"/>
    <property type="match status" value="1"/>
</dbReference>
<gene>
    <name evidence="8" type="ORF">IAA37_02285</name>
</gene>
<keyword evidence="5" id="KW-0808">Transferase</keyword>
<comment type="similarity">
    <text evidence="2">Belongs to the class-I pyridoxal-phosphate-dependent aminotransferase family.</text>
</comment>
<comment type="subunit">
    <text evidence="3">Homodimer.</text>
</comment>
<evidence type="ECO:0000256" key="5">
    <source>
        <dbReference type="ARBA" id="ARBA00022679"/>
    </source>
</evidence>
<evidence type="ECO:0000259" key="7">
    <source>
        <dbReference type="Pfam" id="PF00155"/>
    </source>
</evidence>
<dbReference type="Proteomes" id="UP000823877">
    <property type="component" value="Unassembled WGS sequence"/>
</dbReference>
<dbReference type="GO" id="GO:0030170">
    <property type="term" value="F:pyridoxal phosphate binding"/>
    <property type="evidence" value="ECO:0007669"/>
    <property type="project" value="InterPro"/>
</dbReference>
<comment type="caution">
    <text evidence="8">The sequence shown here is derived from an EMBL/GenBank/DDBJ whole genome shotgun (WGS) entry which is preliminary data.</text>
</comment>
<dbReference type="SUPFAM" id="SSF53383">
    <property type="entry name" value="PLP-dependent transferases"/>
    <property type="match status" value="1"/>
</dbReference>
<evidence type="ECO:0000256" key="4">
    <source>
        <dbReference type="ARBA" id="ARBA00022576"/>
    </source>
</evidence>
<dbReference type="FunFam" id="3.40.640.10:FF:000053">
    <property type="entry name" value="Aminotransferase, class I"/>
    <property type="match status" value="1"/>
</dbReference>
<evidence type="ECO:0000256" key="6">
    <source>
        <dbReference type="ARBA" id="ARBA00022898"/>
    </source>
</evidence>
<dbReference type="GO" id="GO:0008483">
    <property type="term" value="F:transaminase activity"/>
    <property type="evidence" value="ECO:0007669"/>
    <property type="project" value="UniProtKB-KW"/>
</dbReference>
<organism evidence="8 9">
    <name type="scientific">Candidatus Eubacterium faecale</name>
    <dbReference type="NCBI Taxonomy" id="2838568"/>
    <lineage>
        <taxon>Bacteria</taxon>
        <taxon>Bacillati</taxon>
        <taxon>Bacillota</taxon>
        <taxon>Clostridia</taxon>
        <taxon>Eubacteriales</taxon>
        <taxon>Eubacteriaceae</taxon>
        <taxon>Eubacterium</taxon>
    </lineage>
</organism>
<proteinExistence type="inferred from homology"/>
<evidence type="ECO:0000256" key="2">
    <source>
        <dbReference type="ARBA" id="ARBA00007441"/>
    </source>
</evidence>
<reference evidence="8" key="2">
    <citation type="submission" date="2021-04" db="EMBL/GenBank/DDBJ databases">
        <authorList>
            <person name="Gilroy R."/>
        </authorList>
    </citation>
    <scope>NUCLEOTIDE SEQUENCE</scope>
    <source>
        <strain evidence="8">CHK188-16595</strain>
    </source>
</reference>
<dbReference type="InterPro" id="IPR004839">
    <property type="entry name" value="Aminotransferase_I/II_large"/>
</dbReference>
<keyword evidence="6" id="KW-0663">Pyridoxal phosphate</keyword>
<protein>
    <submittedName>
        <fullName evidence="8">PLP-dependent aminotransferase family protein</fullName>
    </submittedName>
</protein>
<dbReference type="InterPro" id="IPR015421">
    <property type="entry name" value="PyrdxlP-dep_Trfase_major"/>
</dbReference>
<dbReference type="InterPro" id="IPR050859">
    <property type="entry name" value="Class-I_PLP-dep_aminotransf"/>
</dbReference>
<sequence>MSYSLSAKFANLKPSAVREILKVTNEPGMIAFAGGSPDTAAFPCEEVKKISAEILGEDPVSALVYGVSEGYEPLRETVRKWLKRRGNIGTDEDVVIITAGGTQVMDITTRVLTSEGDTVICEEPSFIGSLNCFRSHGCKLAGVPIDADGMNMQALERVIKENPNAKFIYTIPNFQNPGGTTMSLEKRKRMYELALQNDLVILEDDPYGNLRVAGEDVPAIKSMDTEGIVFYAGSFSKILAPGIRVAYAVIPKKAAGAFTIGKQVSDVHTGVLNQMIVSRWFDEYDVDRHILDIRKIYKRKLDLMCDCLDRYCAGFITYVRPQGGLFIWAKLPDDVDMLQYVNALLERKVAVVPGSAFMTDDTAPCSYIRLNFSTPSDADIVKGVQIMGEVAEKFRK</sequence>
<reference evidence="8" key="1">
    <citation type="journal article" date="2021" name="PeerJ">
        <title>Extensive microbial diversity within the chicken gut microbiome revealed by metagenomics and culture.</title>
        <authorList>
            <person name="Gilroy R."/>
            <person name="Ravi A."/>
            <person name="Getino M."/>
            <person name="Pursley I."/>
            <person name="Horton D.L."/>
            <person name="Alikhan N.F."/>
            <person name="Baker D."/>
            <person name="Gharbi K."/>
            <person name="Hall N."/>
            <person name="Watson M."/>
            <person name="Adriaenssens E.M."/>
            <person name="Foster-Nyarko E."/>
            <person name="Jarju S."/>
            <person name="Secka A."/>
            <person name="Antonio M."/>
            <person name="Oren A."/>
            <person name="Chaudhuri R.R."/>
            <person name="La Ragione R."/>
            <person name="Hildebrand F."/>
            <person name="Pallen M.J."/>
        </authorList>
    </citation>
    <scope>NUCLEOTIDE SEQUENCE</scope>
    <source>
        <strain evidence="8">CHK188-16595</strain>
    </source>
</reference>
<dbReference type="AlphaFoldDB" id="A0A9D2MI67"/>
<evidence type="ECO:0000256" key="1">
    <source>
        <dbReference type="ARBA" id="ARBA00001933"/>
    </source>
</evidence>
<dbReference type="EMBL" id="DWXN01000004">
    <property type="protein sequence ID" value="HJB74484.1"/>
    <property type="molecule type" value="Genomic_DNA"/>
</dbReference>
<evidence type="ECO:0000256" key="3">
    <source>
        <dbReference type="ARBA" id="ARBA00011738"/>
    </source>
</evidence>
<dbReference type="Pfam" id="PF00155">
    <property type="entry name" value="Aminotran_1_2"/>
    <property type="match status" value="1"/>
</dbReference>
<dbReference type="InterPro" id="IPR015422">
    <property type="entry name" value="PyrdxlP-dep_Trfase_small"/>
</dbReference>
<name>A0A9D2MI67_9FIRM</name>
<dbReference type="PANTHER" id="PTHR42790:SF19">
    <property type="entry name" value="KYNURENINE_ALPHA-AMINOADIPATE AMINOTRANSFERASE, MITOCHONDRIAL"/>
    <property type="match status" value="1"/>
</dbReference>
<dbReference type="GO" id="GO:1901605">
    <property type="term" value="P:alpha-amino acid metabolic process"/>
    <property type="evidence" value="ECO:0007669"/>
    <property type="project" value="TreeGrafter"/>
</dbReference>
<evidence type="ECO:0000313" key="8">
    <source>
        <dbReference type="EMBL" id="HJB74484.1"/>
    </source>
</evidence>
<accession>A0A9D2MI67</accession>
<dbReference type="CDD" id="cd00609">
    <property type="entry name" value="AAT_like"/>
    <property type="match status" value="1"/>
</dbReference>
<comment type="cofactor">
    <cofactor evidence="1">
        <name>pyridoxal 5'-phosphate</name>
        <dbReference type="ChEBI" id="CHEBI:597326"/>
    </cofactor>
</comment>